<accession>A0A7S4M6I8</accession>
<proteinExistence type="predicted"/>
<dbReference type="GO" id="GO:0016491">
    <property type="term" value="F:oxidoreductase activity"/>
    <property type="evidence" value="ECO:0007669"/>
    <property type="project" value="InterPro"/>
</dbReference>
<protein>
    <recommendedName>
        <fullName evidence="1">DSBA-like thioredoxin domain-containing protein</fullName>
    </recommendedName>
</protein>
<evidence type="ECO:0000259" key="1">
    <source>
        <dbReference type="Pfam" id="PF01323"/>
    </source>
</evidence>
<name>A0A7S4M6I8_9STRA</name>
<dbReference type="Gene3D" id="3.40.30.10">
    <property type="entry name" value="Glutaredoxin"/>
    <property type="match status" value="1"/>
</dbReference>
<organism evidence="2">
    <name type="scientific">Odontella aurita</name>
    <dbReference type="NCBI Taxonomy" id="265563"/>
    <lineage>
        <taxon>Eukaryota</taxon>
        <taxon>Sar</taxon>
        <taxon>Stramenopiles</taxon>
        <taxon>Ochrophyta</taxon>
        <taxon>Bacillariophyta</taxon>
        <taxon>Mediophyceae</taxon>
        <taxon>Biddulphiophycidae</taxon>
        <taxon>Eupodiscales</taxon>
        <taxon>Odontellaceae</taxon>
        <taxon>Odontella</taxon>
    </lineage>
</organism>
<dbReference type="PANTHER" id="PTHR13887:SF41">
    <property type="entry name" value="THIOREDOXIN SUPERFAMILY PROTEIN"/>
    <property type="match status" value="1"/>
</dbReference>
<dbReference type="InterPro" id="IPR001853">
    <property type="entry name" value="DSBA-like_thioredoxin_dom"/>
</dbReference>
<feature type="domain" description="DSBA-like thioredoxin" evidence="1">
    <location>
        <begin position="4"/>
        <end position="139"/>
    </location>
</feature>
<sequence length="144" mass="16382">MTDRMIPQMTKVGEEHGIKFSYGGRVGNTFDSHRLIWKAREEGGSELQDRVVESVFKAYFEEEKSLGEVEVLAMCAKRAGMEDYAAESVLEDRSYVGREEVEMEMASFRQKWDCRGVPLFVVDGKHPLSGAQSPESFLEVFDML</sequence>
<dbReference type="SUPFAM" id="SSF52833">
    <property type="entry name" value="Thioredoxin-like"/>
    <property type="match status" value="1"/>
</dbReference>
<reference evidence="2" key="1">
    <citation type="submission" date="2021-01" db="EMBL/GenBank/DDBJ databases">
        <authorList>
            <person name="Corre E."/>
            <person name="Pelletier E."/>
            <person name="Niang G."/>
            <person name="Scheremetjew M."/>
            <person name="Finn R."/>
            <person name="Kale V."/>
            <person name="Holt S."/>
            <person name="Cochrane G."/>
            <person name="Meng A."/>
            <person name="Brown T."/>
            <person name="Cohen L."/>
        </authorList>
    </citation>
    <scope>NUCLEOTIDE SEQUENCE</scope>
    <source>
        <strain evidence="2">Isolate 1302-5</strain>
    </source>
</reference>
<dbReference type="PANTHER" id="PTHR13887">
    <property type="entry name" value="GLUTATHIONE S-TRANSFERASE KAPPA"/>
    <property type="match status" value="1"/>
</dbReference>
<gene>
    <name evidence="2" type="ORF">OAUR00152_LOCUS1639</name>
</gene>
<dbReference type="InterPro" id="IPR036249">
    <property type="entry name" value="Thioredoxin-like_sf"/>
</dbReference>
<evidence type="ECO:0000313" key="2">
    <source>
        <dbReference type="EMBL" id="CAE2203333.1"/>
    </source>
</evidence>
<dbReference type="EMBL" id="HBKQ01002447">
    <property type="protein sequence ID" value="CAE2203333.1"/>
    <property type="molecule type" value="Transcribed_RNA"/>
</dbReference>
<dbReference type="Pfam" id="PF01323">
    <property type="entry name" value="DSBA"/>
    <property type="match status" value="1"/>
</dbReference>
<dbReference type="AlphaFoldDB" id="A0A7S4M6I8"/>